<comment type="caution">
    <text evidence="1">The sequence shown here is derived from an EMBL/GenBank/DDBJ whole genome shotgun (WGS) entry which is preliminary data.</text>
</comment>
<name>A0ABQ8IY98_DERPT</name>
<dbReference type="EMBL" id="NJHN03000099">
    <property type="protein sequence ID" value="KAH9415167.1"/>
    <property type="molecule type" value="Genomic_DNA"/>
</dbReference>
<proteinExistence type="predicted"/>
<evidence type="ECO:0000313" key="2">
    <source>
        <dbReference type="Proteomes" id="UP000887458"/>
    </source>
</evidence>
<sequence length="40" mass="4841">KSMRKFLNWKFLSFEKSYFNPSGLDTFFGIGYDRLVSHIY</sequence>
<reference evidence="1 2" key="1">
    <citation type="journal article" date="2018" name="J. Allergy Clin. Immunol.">
        <title>High-quality assembly of Dermatophagoides pteronyssinus genome and transcriptome reveals a wide range of novel allergens.</title>
        <authorList>
            <person name="Liu X.Y."/>
            <person name="Yang K.Y."/>
            <person name="Wang M.Q."/>
            <person name="Kwok J.S."/>
            <person name="Zeng X."/>
            <person name="Yang Z."/>
            <person name="Xiao X.J."/>
            <person name="Lau C.P."/>
            <person name="Li Y."/>
            <person name="Huang Z.M."/>
            <person name="Ba J.G."/>
            <person name="Yim A.K."/>
            <person name="Ouyang C.Y."/>
            <person name="Ngai S.M."/>
            <person name="Chan T.F."/>
            <person name="Leung E.L."/>
            <person name="Liu L."/>
            <person name="Liu Z.G."/>
            <person name="Tsui S.K."/>
        </authorList>
    </citation>
    <scope>NUCLEOTIDE SEQUENCE [LARGE SCALE GENOMIC DNA]</scope>
    <source>
        <strain evidence="1">Derp</strain>
    </source>
</reference>
<accession>A0ABQ8IY98</accession>
<gene>
    <name evidence="1" type="ORF">DERP_006257</name>
</gene>
<reference evidence="1 2" key="2">
    <citation type="journal article" date="2022" name="Mol. Biol. Evol.">
        <title>Comparative Genomics Reveals Insights into the Divergent Evolution of Astigmatic Mites and Household Pest Adaptations.</title>
        <authorList>
            <person name="Xiong Q."/>
            <person name="Wan A.T."/>
            <person name="Liu X."/>
            <person name="Fung C.S."/>
            <person name="Xiao X."/>
            <person name="Malainual N."/>
            <person name="Hou J."/>
            <person name="Wang L."/>
            <person name="Wang M."/>
            <person name="Yang K.Y."/>
            <person name="Cui Y."/>
            <person name="Leung E.L."/>
            <person name="Nong W."/>
            <person name="Shin S.K."/>
            <person name="Au S.W."/>
            <person name="Jeong K.Y."/>
            <person name="Chew F.T."/>
            <person name="Hui J.H."/>
            <person name="Leung T.F."/>
            <person name="Tungtrongchitr A."/>
            <person name="Zhong N."/>
            <person name="Liu Z."/>
            <person name="Tsui S.K."/>
        </authorList>
    </citation>
    <scope>NUCLEOTIDE SEQUENCE [LARGE SCALE GENOMIC DNA]</scope>
    <source>
        <strain evidence="1">Derp</strain>
    </source>
</reference>
<protein>
    <submittedName>
        <fullName evidence="1">Uncharacterized protein</fullName>
    </submittedName>
</protein>
<evidence type="ECO:0000313" key="1">
    <source>
        <dbReference type="EMBL" id="KAH9415167.1"/>
    </source>
</evidence>
<organism evidence="1 2">
    <name type="scientific">Dermatophagoides pteronyssinus</name>
    <name type="common">European house dust mite</name>
    <dbReference type="NCBI Taxonomy" id="6956"/>
    <lineage>
        <taxon>Eukaryota</taxon>
        <taxon>Metazoa</taxon>
        <taxon>Ecdysozoa</taxon>
        <taxon>Arthropoda</taxon>
        <taxon>Chelicerata</taxon>
        <taxon>Arachnida</taxon>
        <taxon>Acari</taxon>
        <taxon>Acariformes</taxon>
        <taxon>Sarcoptiformes</taxon>
        <taxon>Astigmata</taxon>
        <taxon>Psoroptidia</taxon>
        <taxon>Analgoidea</taxon>
        <taxon>Pyroglyphidae</taxon>
        <taxon>Dermatophagoidinae</taxon>
        <taxon>Dermatophagoides</taxon>
    </lineage>
</organism>
<keyword evidence="2" id="KW-1185">Reference proteome</keyword>
<feature type="non-terminal residue" evidence="1">
    <location>
        <position position="1"/>
    </location>
</feature>
<dbReference type="Proteomes" id="UP000887458">
    <property type="component" value="Unassembled WGS sequence"/>
</dbReference>